<dbReference type="OrthoDB" id="311665at2759"/>
<name>A0A8S1YML3_9CILI</name>
<dbReference type="EMBL" id="CAJJDO010000287">
    <property type="protein sequence ID" value="CAD8214993.1"/>
    <property type="molecule type" value="Genomic_DNA"/>
</dbReference>
<reference evidence="1" key="1">
    <citation type="submission" date="2021-01" db="EMBL/GenBank/DDBJ databases">
        <authorList>
            <consortium name="Genoscope - CEA"/>
            <person name="William W."/>
        </authorList>
    </citation>
    <scope>NUCLEOTIDE SEQUENCE</scope>
</reference>
<gene>
    <name evidence="1" type="ORF">PPENT_87.1.T2870001</name>
</gene>
<accession>A0A8S1YML3</accession>
<evidence type="ECO:0000313" key="2">
    <source>
        <dbReference type="Proteomes" id="UP000689195"/>
    </source>
</evidence>
<dbReference type="Proteomes" id="UP000689195">
    <property type="component" value="Unassembled WGS sequence"/>
</dbReference>
<comment type="caution">
    <text evidence="1">The sequence shown here is derived from an EMBL/GenBank/DDBJ whole genome shotgun (WGS) entry which is preliminary data.</text>
</comment>
<keyword evidence="2" id="KW-1185">Reference proteome</keyword>
<sequence length="211" mass="25848">MSFYMKGKQYCQFMDQLNQAKVLQPKKFKSLFGNYMIAIKKLGIMYQYLFIFHYTLQKTVFQALEESLKQDDYGFDDLQLKECKEILQKKEFRFIFIMDSYNEMKLENIQKNLYINNKLKQNWSDPLVIFTTRIIMPTGLRLKIIRDLKQSSIFSLNRIKNKNINILRYLRFKVLKCQFMICMNALDFKKFEQRWERCIHHYRNLMNRVEI</sequence>
<protein>
    <submittedName>
        <fullName evidence="1">Uncharacterized protein</fullName>
    </submittedName>
</protein>
<organism evidence="1 2">
    <name type="scientific">Paramecium pentaurelia</name>
    <dbReference type="NCBI Taxonomy" id="43138"/>
    <lineage>
        <taxon>Eukaryota</taxon>
        <taxon>Sar</taxon>
        <taxon>Alveolata</taxon>
        <taxon>Ciliophora</taxon>
        <taxon>Intramacronucleata</taxon>
        <taxon>Oligohymenophorea</taxon>
        <taxon>Peniculida</taxon>
        <taxon>Parameciidae</taxon>
        <taxon>Paramecium</taxon>
    </lineage>
</organism>
<proteinExistence type="predicted"/>
<dbReference type="AlphaFoldDB" id="A0A8S1YML3"/>
<evidence type="ECO:0000313" key="1">
    <source>
        <dbReference type="EMBL" id="CAD8214993.1"/>
    </source>
</evidence>